<dbReference type="SUPFAM" id="SSF111369">
    <property type="entry name" value="HlyD-like secretion proteins"/>
    <property type="match status" value="1"/>
</dbReference>
<sequence>MNLPFVPEEGATYGEAAQARPARDRRLRRIGIAAVAIAAIAGLGWKLVDHPDTAVAAMPPAMVQAAHPLVREVTQWDDYVGRFAPSQSVEVRPRVSGAITAIHFRDGDYVQKGQPLFTVDPRPYAAALAEARADVASAQSALALARADYARVAGLTGDEAIAAGEVDALRAKVRSASAALAAAQARVRSRALDVEFATVRAPISGRVSDRRVDAGNLVSGEGGANATLLTTINAVDPIYFSFDASEALFLKAQRDRAENRAPADVEVRLQDEADYRWKGRLDFTDNGLDPRSGTIRIRASFANPQRFLTPGMFGNMRLASGGKIKALLVPDAAIQSDQTRKIVLVVGKDGAVAAKPVEIGPLVDGLRVVRSGLSPSDTVVISNFGSAIAGAKVAVKPATIRPQPGARPAAAPSEPMAAQATLED</sequence>
<dbReference type="Pfam" id="PF25876">
    <property type="entry name" value="HH_MFP_RND"/>
    <property type="match status" value="1"/>
</dbReference>
<dbReference type="InterPro" id="IPR006143">
    <property type="entry name" value="RND_pump_MFP"/>
</dbReference>
<keyword evidence="10" id="KW-1185">Reference proteome</keyword>
<feature type="domain" description="Multidrug resistance protein MdtA-like alpha-helical hairpin" evidence="5">
    <location>
        <begin position="128"/>
        <end position="193"/>
    </location>
</feature>
<dbReference type="RefSeq" id="WP_275228436.1">
    <property type="nucleotide sequence ID" value="NZ_JARESE010000036.1"/>
</dbReference>
<reference evidence="9 10" key="1">
    <citation type="submission" date="2023-03" db="EMBL/GenBank/DDBJ databases">
        <title>NovoSphingobium album sp. nov. isolated from polycyclic aromatic hydrocarbons- and heavy-metal polluted soil.</title>
        <authorList>
            <person name="Liu Z."/>
            <person name="Wang K."/>
        </authorList>
    </citation>
    <scope>NUCLEOTIDE SEQUENCE [LARGE SCALE GENOMIC DNA]</scope>
    <source>
        <strain evidence="9 10">H3SJ31-1</strain>
    </source>
</reference>
<comment type="subcellular location">
    <subcellularLocation>
        <location evidence="1">Cell envelope</location>
    </subcellularLocation>
</comment>
<evidence type="ECO:0000313" key="9">
    <source>
        <dbReference type="EMBL" id="MDE8652353.1"/>
    </source>
</evidence>
<name>A0ABT5WQQ8_9SPHN</name>
<protein>
    <submittedName>
        <fullName evidence="9">Efflux RND transporter periplasmic adaptor subunit</fullName>
    </submittedName>
</protein>
<gene>
    <name evidence="9" type="ORF">PYV00_11625</name>
</gene>
<dbReference type="Pfam" id="PF25917">
    <property type="entry name" value="BSH_RND"/>
    <property type="match status" value="1"/>
</dbReference>
<evidence type="ECO:0000259" key="5">
    <source>
        <dbReference type="Pfam" id="PF25876"/>
    </source>
</evidence>
<feature type="domain" description="Multidrug resistance protein MdtA-like beta-barrel" evidence="7">
    <location>
        <begin position="237"/>
        <end position="319"/>
    </location>
</feature>
<evidence type="ECO:0000259" key="6">
    <source>
        <dbReference type="Pfam" id="PF25917"/>
    </source>
</evidence>
<dbReference type="Pfam" id="PF25944">
    <property type="entry name" value="Beta-barrel_RND"/>
    <property type="match status" value="1"/>
</dbReference>
<comment type="similarity">
    <text evidence="2">Belongs to the membrane fusion protein (MFP) (TC 8.A.1) family.</text>
</comment>
<evidence type="ECO:0000256" key="3">
    <source>
        <dbReference type="SAM" id="Coils"/>
    </source>
</evidence>
<dbReference type="PANTHER" id="PTHR30158">
    <property type="entry name" value="ACRA/E-RELATED COMPONENT OF DRUG EFFLUX TRANSPORTER"/>
    <property type="match status" value="1"/>
</dbReference>
<comment type="caution">
    <text evidence="9">The sequence shown here is derived from an EMBL/GenBank/DDBJ whole genome shotgun (WGS) entry which is preliminary data.</text>
</comment>
<evidence type="ECO:0000256" key="4">
    <source>
        <dbReference type="SAM" id="MobiDB-lite"/>
    </source>
</evidence>
<evidence type="ECO:0000313" key="10">
    <source>
        <dbReference type="Proteomes" id="UP001216253"/>
    </source>
</evidence>
<dbReference type="EMBL" id="JARESE010000036">
    <property type="protein sequence ID" value="MDE8652353.1"/>
    <property type="molecule type" value="Genomic_DNA"/>
</dbReference>
<dbReference type="InterPro" id="IPR058624">
    <property type="entry name" value="MdtA-like_HH"/>
</dbReference>
<keyword evidence="3" id="KW-0175">Coiled coil</keyword>
<feature type="region of interest" description="Disordered" evidence="4">
    <location>
        <begin position="402"/>
        <end position="424"/>
    </location>
</feature>
<dbReference type="Gene3D" id="2.40.420.20">
    <property type="match status" value="1"/>
</dbReference>
<evidence type="ECO:0000256" key="2">
    <source>
        <dbReference type="ARBA" id="ARBA00009477"/>
    </source>
</evidence>
<dbReference type="Pfam" id="PF25967">
    <property type="entry name" value="RND-MFP_C"/>
    <property type="match status" value="1"/>
</dbReference>
<dbReference type="InterPro" id="IPR058626">
    <property type="entry name" value="MdtA-like_b-barrel"/>
</dbReference>
<dbReference type="Proteomes" id="UP001216253">
    <property type="component" value="Unassembled WGS sequence"/>
</dbReference>
<evidence type="ECO:0000259" key="8">
    <source>
        <dbReference type="Pfam" id="PF25967"/>
    </source>
</evidence>
<feature type="coiled-coil region" evidence="3">
    <location>
        <begin position="128"/>
        <end position="186"/>
    </location>
</feature>
<proteinExistence type="inferred from homology"/>
<organism evidence="9 10">
    <name type="scientific">Novosphingobium album</name>
    <name type="common">ex Liu et al. 2023</name>
    <dbReference type="NCBI Taxonomy" id="3031130"/>
    <lineage>
        <taxon>Bacteria</taxon>
        <taxon>Pseudomonadati</taxon>
        <taxon>Pseudomonadota</taxon>
        <taxon>Alphaproteobacteria</taxon>
        <taxon>Sphingomonadales</taxon>
        <taxon>Sphingomonadaceae</taxon>
        <taxon>Novosphingobium</taxon>
    </lineage>
</organism>
<dbReference type="InterPro" id="IPR058627">
    <property type="entry name" value="MdtA-like_C"/>
</dbReference>
<evidence type="ECO:0000256" key="1">
    <source>
        <dbReference type="ARBA" id="ARBA00004196"/>
    </source>
</evidence>
<dbReference type="Gene3D" id="2.40.30.170">
    <property type="match status" value="1"/>
</dbReference>
<dbReference type="Gene3D" id="1.10.287.470">
    <property type="entry name" value="Helix hairpin bin"/>
    <property type="match status" value="1"/>
</dbReference>
<dbReference type="Gene3D" id="2.40.50.100">
    <property type="match status" value="1"/>
</dbReference>
<feature type="domain" description="Multidrug resistance protein MdtA-like C-terminal permuted SH3" evidence="8">
    <location>
        <begin position="326"/>
        <end position="383"/>
    </location>
</feature>
<evidence type="ECO:0000259" key="7">
    <source>
        <dbReference type="Pfam" id="PF25944"/>
    </source>
</evidence>
<dbReference type="InterPro" id="IPR058625">
    <property type="entry name" value="MdtA-like_BSH"/>
</dbReference>
<feature type="domain" description="Multidrug resistance protein MdtA-like barrel-sandwich hybrid" evidence="6">
    <location>
        <begin position="88"/>
        <end position="220"/>
    </location>
</feature>
<accession>A0ABT5WQQ8</accession>
<dbReference type="NCBIfam" id="TIGR01730">
    <property type="entry name" value="RND_mfp"/>
    <property type="match status" value="1"/>
</dbReference>
<dbReference type="PANTHER" id="PTHR30158:SF10">
    <property type="entry name" value="CATION EFFLUX PUMP"/>
    <property type="match status" value="1"/>
</dbReference>